<feature type="transmembrane region" description="Helical" evidence="1">
    <location>
        <begin position="18"/>
        <end position="39"/>
    </location>
</feature>
<organism evidence="2">
    <name type="scientific">Sporolactobacillus sp. Y61</name>
    <dbReference type="NCBI Taxonomy" id="3160863"/>
    <lineage>
        <taxon>Bacteria</taxon>
        <taxon>Bacillati</taxon>
        <taxon>Bacillota</taxon>
        <taxon>Bacilli</taxon>
        <taxon>Bacillales</taxon>
        <taxon>Sporolactobacillaceae</taxon>
        <taxon>Sporolactobacillus</taxon>
    </lineage>
</organism>
<protein>
    <submittedName>
        <fullName evidence="2">TIGR01906 family membrane protein</fullName>
    </submittedName>
</protein>
<name>A0AAU8IEH6_9BACL</name>
<reference evidence="2" key="1">
    <citation type="submission" date="2024-06" db="EMBL/GenBank/DDBJ databases">
        <authorList>
            <person name="Fan A."/>
            <person name="Zhang F.Y."/>
            <person name="Zhang L."/>
        </authorList>
    </citation>
    <scope>NUCLEOTIDE SEQUENCE</scope>
    <source>
        <strain evidence="2">Y61</strain>
    </source>
</reference>
<keyword evidence="1" id="KW-1133">Transmembrane helix</keyword>
<keyword evidence="1" id="KW-0472">Membrane</keyword>
<dbReference type="RefSeq" id="WP_353948092.1">
    <property type="nucleotide sequence ID" value="NZ_CP159510.1"/>
</dbReference>
<gene>
    <name evidence="2" type="ORF">ABNN70_13555</name>
</gene>
<keyword evidence="1" id="KW-0812">Transmembrane</keyword>
<dbReference type="AlphaFoldDB" id="A0AAU8IEH6"/>
<dbReference type="NCBIfam" id="TIGR01906">
    <property type="entry name" value="integ_TIGR01906"/>
    <property type="match status" value="1"/>
</dbReference>
<feature type="transmembrane region" description="Helical" evidence="1">
    <location>
        <begin position="190"/>
        <end position="212"/>
    </location>
</feature>
<feature type="transmembrane region" description="Helical" evidence="1">
    <location>
        <begin position="106"/>
        <end position="126"/>
    </location>
</feature>
<proteinExistence type="predicted"/>
<evidence type="ECO:0000313" key="2">
    <source>
        <dbReference type="EMBL" id="XCJ16659.1"/>
    </source>
</evidence>
<sequence>MAKDVSTLPFSAYRIYQLLLSFSLALFIICTAVQITLLFKPLYYFDIGYLNIEEQSGLDRDTITENYDYMINFLMNPVPQEFHLPSLDYSSHGAIHFQDVKRIFTAIYLLIAITGIISAIGLYVNIKKKDFHFLKITATALALFTAIPLIAFVLDFNAAFVFFHEILFTNDYWIFDAASDPVITILPETFFLHAALLILGLIAIGMIILLIAGKKLSKK</sequence>
<dbReference type="EMBL" id="CP159510">
    <property type="protein sequence ID" value="XCJ16659.1"/>
    <property type="molecule type" value="Genomic_DNA"/>
</dbReference>
<dbReference type="Pfam" id="PF07314">
    <property type="entry name" value="Lit"/>
    <property type="match status" value="1"/>
</dbReference>
<dbReference type="InterPro" id="IPR010178">
    <property type="entry name" value="Lit"/>
</dbReference>
<feature type="transmembrane region" description="Helical" evidence="1">
    <location>
        <begin position="138"/>
        <end position="163"/>
    </location>
</feature>
<evidence type="ECO:0000256" key="1">
    <source>
        <dbReference type="SAM" id="Phobius"/>
    </source>
</evidence>
<accession>A0AAU8IEH6</accession>